<dbReference type="RefSeq" id="WP_063340516.1">
    <property type="nucleotide sequence ID" value="NZ_LUKJ01000002.1"/>
</dbReference>
<organism evidence="1 2">
    <name type="scientific">Pseudomonas fluorescens</name>
    <dbReference type="NCBI Taxonomy" id="294"/>
    <lineage>
        <taxon>Bacteria</taxon>
        <taxon>Pseudomonadati</taxon>
        <taxon>Pseudomonadota</taxon>
        <taxon>Gammaproteobacteria</taxon>
        <taxon>Pseudomonadales</taxon>
        <taxon>Pseudomonadaceae</taxon>
        <taxon>Pseudomonas</taxon>
    </lineage>
</organism>
<reference evidence="1 2" key="2">
    <citation type="journal article" date="2018" name="Nature">
        <title>Mutant phenotypes for thousands of bacterial genes of unknown function.</title>
        <authorList>
            <person name="Price M.N."/>
            <person name="Wetmore K.M."/>
            <person name="Waters R.J."/>
            <person name="Callaghan M."/>
            <person name="Ray J."/>
            <person name="Liu H."/>
            <person name="Kuehl J.V."/>
            <person name="Melnyk R.A."/>
            <person name="Lamson J.S."/>
            <person name="Suh Y."/>
            <person name="Carlson H.K."/>
            <person name="Esquivel Z."/>
            <person name="Sadeeshkumar H."/>
            <person name="Chakraborty R."/>
            <person name="Zane G.M."/>
            <person name="Rubin B.E."/>
            <person name="Wall J.D."/>
            <person name="Visel A."/>
            <person name="Bristow J."/>
            <person name="Blow M.J."/>
            <person name="Arkin A.P."/>
            <person name="Deutschbauer A.M."/>
        </authorList>
    </citation>
    <scope>NUCLEOTIDE SEQUENCE [LARGE SCALE GENOMIC DNA]</scope>
    <source>
        <strain evidence="1 2">FW300-N1B4</strain>
    </source>
</reference>
<accession>A0A161ZF14</accession>
<dbReference type="EMBL" id="LUKJ01000002">
    <property type="protein sequence ID" value="KZN20472.1"/>
    <property type="molecule type" value="Genomic_DNA"/>
</dbReference>
<proteinExistence type="predicted"/>
<sequence length="76" mass="8374">MTKTLTTNDKINIRAWLKRYKNVGIDRSVLIGLPVAQLPKIVYAFSGRSIGKTDFVKPVVIRGMSKVKSQLLASAA</sequence>
<protein>
    <submittedName>
        <fullName evidence="1">Uncharacterized protein</fullName>
    </submittedName>
</protein>
<reference evidence="2" key="1">
    <citation type="submission" date="2016-03" db="EMBL/GenBank/DDBJ databases">
        <authorList>
            <person name="Ray J."/>
            <person name="Price M."/>
            <person name="Deutschbauer A."/>
        </authorList>
    </citation>
    <scope>NUCLEOTIDE SEQUENCE [LARGE SCALE GENOMIC DNA]</scope>
    <source>
        <strain evidence="2">FW300-N1B4</strain>
    </source>
</reference>
<name>A0A161ZF14_PSEFL</name>
<comment type="caution">
    <text evidence="1">The sequence shown here is derived from an EMBL/GenBank/DDBJ whole genome shotgun (WGS) entry which is preliminary data.</text>
</comment>
<dbReference type="AlphaFoldDB" id="A0A161ZF14"/>
<dbReference type="Proteomes" id="UP000076489">
    <property type="component" value="Unassembled WGS sequence"/>
</dbReference>
<gene>
    <name evidence="1" type="ORF">A1D17_02715</name>
</gene>
<evidence type="ECO:0000313" key="2">
    <source>
        <dbReference type="Proteomes" id="UP000076489"/>
    </source>
</evidence>
<evidence type="ECO:0000313" key="1">
    <source>
        <dbReference type="EMBL" id="KZN20472.1"/>
    </source>
</evidence>